<comment type="caution">
    <text evidence="1">The sequence shown here is derived from an EMBL/GenBank/DDBJ whole genome shotgun (WGS) entry which is preliminary data.</text>
</comment>
<evidence type="ECO:0000313" key="1">
    <source>
        <dbReference type="EMBL" id="MDC2827473.1"/>
    </source>
</evidence>
<dbReference type="Proteomes" id="UP001218021">
    <property type="component" value="Unassembled WGS sequence"/>
</dbReference>
<gene>
    <name evidence="1" type="ORF">PO158_04130</name>
</gene>
<dbReference type="AlphaFoldDB" id="A0AAJ1M983"/>
<dbReference type="RefSeq" id="WP_272207770.1">
    <property type="nucleotide sequence ID" value="NZ_JAQONC010000018.1"/>
</dbReference>
<proteinExistence type="predicted"/>
<protein>
    <submittedName>
        <fullName evidence="1">Uncharacterized protein</fullName>
    </submittedName>
</protein>
<sequence length="65" mass="7822">MAGYSTKQLLDWYLQGYHEIAISHGLTLSMLEDYLHEHEYERDLSYRMIKTLERELRSMNKDKGL</sequence>
<dbReference type="EMBL" id="JAQOND010000014">
    <property type="protein sequence ID" value="MDC2827473.1"/>
    <property type="molecule type" value="Genomic_DNA"/>
</dbReference>
<reference evidence="1" key="1">
    <citation type="submission" date="2023-01" db="EMBL/GenBank/DDBJ databases">
        <title>Genome analysis of 13 Lactobacillus isolated from gut of wild boar.</title>
        <authorList>
            <person name="Papp P."/>
            <person name="Libisch B."/>
            <person name="Nagy T."/>
            <person name="Olasz F."/>
        </authorList>
    </citation>
    <scope>NUCLEOTIDE SEQUENCE</scope>
    <source>
        <strain evidence="1">F108</strain>
    </source>
</reference>
<organism evidence="1 2">
    <name type="scientific">Limosilactobacillus mucosae</name>
    <name type="common">Lactobacillus mucosae</name>
    <dbReference type="NCBI Taxonomy" id="97478"/>
    <lineage>
        <taxon>Bacteria</taxon>
        <taxon>Bacillati</taxon>
        <taxon>Bacillota</taxon>
        <taxon>Bacilli</taxon>
        <taxon>Lactobacillales</taxon>
        <taxon>Lactobacillaceae</taxon>
        <taxon>Limosilactobacillus</taxon>
    </lineage>
</organism>
<name>A0AAJ1M983_LIMMU</name>
<evidence type="ECO:0000313" key="2">
    <source>
        <dbReference type="Proteomes" id="UP001218021"/>
    </source>
</evidence>
<accession>A0AAJ1M983</accession>